<evidence type="ECO:0000313" key="2">
    <source>
        <dbReference type="Proteomes" id="UP000053244"/>
    </source>
</evidence>
<protein>
    <submittedName>
        <fullName evidence="1">Uncharacterized protein</fullName>
    </submittedName>
</protein>
<evidence type="ECO:0000313" key="1">
    <source>
        <dbReference type="EMBL" id="KUL31455.1"/>
    </source>
</evidence>
<organism evidence="1 2">
    <name type="scientific">Actinoplanes awajinensis subsp. mycoplanecinus</name>
    <dbReference type="NCBI Taxonomy" id="135947"/>
    <lineage>
        <taxon>Bacteria</taxon>
        <taxon>Bacillati</taxon>
        <taxon>Actinomycetota</taxon>
        <taxon>Actinomycetes</taxon>
        <taxon>Micromonosporales</taxon>
        <taxon>Micromonosporaceae</taxon>
        <taxon>Actinoplanes</taxon>
    </lineage>
</organism>
<comment type="caution">
    <text evidence="1">The sequence shown here is derived from an EMBL/GenBank/DDBJ whole genome shotgun (WGS) entry which is preliminary data.</text>
</comment>
<sequence length="68" mass="7679">MTIAPQLRGWISLPRMWPPSVLRRPFLTPWLIFELPLLRHIAVSAADRSLVGHAGEYCDISPSIWANG</sequence>
<proteinExistence type="predicted"/>
<name>A0A101JR24_9ACTN</name>
<reference evidence="1 2" key="1">
    <citation type="submission" date="2015-10" db="EMBL/GenBank/DDBJ databases">
        <authorList>
            <person name="Gilbert D.G."/>
        </authorList>
    </citation>
    <scope>NUCLEOTIDE SEQUENCE [LARGE SCALE GENOMIC DNA]</scope>
    <source>
        <strain evidence="1 2">NRRL B-16712</strain>
    </source>
</reference>
<accession>A0A101JR24</accession>
<dbReference type="Proteomes" id="UP000053244">
    <property type="component" value="Unassembled WGS sequence"/>
</dbReference>
<dbReference type="AlphaFoldDB" id="A0A101JR24"/>
<keyword evidence="2" id="KW-1185">Reference proteome</keyword>
<dbReference type="EMBL" id="LLZH01000212">
    <property type="protein sequence ID" value="KUL31455.1"/>
    <property type="molecule type" value="Genomic_DNA"/>
</dbReference>
<gene>
    <name evidence="1" type="ORF">ADL15_22240</name>
</gene>